<evidence type="ECO:0000313" key="2">
    <source>
        <dbReference type="EMBL" id="PZO87212.1"/>
    </source>
</evidence>
<keyword evidence="1" id="KW-1133">Transmembrane helix</keyword>
<name>A0A2W5A1S6_9BACT</name>
<comment type="caution">
    <text evidence="2">The sequence shown here is derived from an EMBL/GenBank/DDBJ whole genome shotgun (WGS) entry which is preliminary data.</text>
</comment>
<evidence type="ECO:0000256" key="1">
    <source>
        <dbReference type="SAM" id="Phobius"/>
    </source>
</evidence>
<keyword evidence="1" id="KW-0812">Transmembrane</keyword>
<protein>
    <submittedName>
        <fullName evidence="2">Uncharacterized protein</fullName>
    </submittedName>
</protein>
<dbReference type="Proteomes" id="UP000249557">
    <property type="component" value="Unassembled WGS sequence"/>
</dbReference>
<gene>
    <name evidence="2" type="ORF">DI626_04500</name>
</gene>
<organism evidence="2 3">
    <name type="scientific">Micavibrio aeruginosavorus</name>
    <dbReference type="NCBI Taxonomy" id="349221"/>
    <lineage>
        <taxon>Bacteria</taxon>
        <taxon>Pseudomonadati</taxon>
        <taxon>Bdellovibrionota</taxon>
        <taxon>Bdellovibrionia</taxon>
        <taxon>Bdellovibrionales</taxon>
        <taxon>Pseudobdellovibrionaceae</taxon>
        <taxon>Micavibrio</taxon>
    </lineage>
</organism>
<accession>A0A2W5A1S6</accession>
<keyword evidence="1" id="KW-0472">Membrane</keyword>
<sequence>MIGAGDSKLCTVIALWVATPGLAAFLFYMAMTGAVIGIATKVLNKRKFVQNPKEGSWIARAQEGGVGVPYGIAICVGAIVSFYTLGYFSPTKLGLLAGAAEAAP</sequence>
<feature type="transmembrane region" description="Helical" evidence="1">
    <location>
        <begin position="64"/>
        <end position="85"/>
    </location>
</feature>
<evidence type="ECO:0000313" key="3">
    <source>
        <dbReference type="Proteomes" id="UP000249557"/>
    </source>
</evidence>
<dbReference type="AlphaFoldDB" id="A0A2W5A1S6"/>
<feature type="transmembrane region" description="Helical" evidence="1">
    <location>
        <begin position="22"/>
        <end position="43"/>
    </location>
</feature>
<proteinExistence type="predicted"/>
<reference evidence="2 3" key="1">
    <citation type="submission" date="2017-08" db="EMBL/GenBank/DDBJ databases">
        <title>Infants hospitalized years apart are colonized by the same room-sourced microbial strains.</title>
        <authorList>
            <person name="Brooks B."/>
            <person name="Olm M.R."/>
            <person name="Firek B.A."/>
            <person name="Baker R."/>
            <person name="Thomas B.C."/>
            <person name="Morowitz M.J."/>
            <person name="Banfield J.F."/>
        </authorList>
    </citation>
    <scope>NUCLEOTIDE SEQUENCE [LARGE SCALE GENOMIC DNA]</scope>
    <source>
        <strain evidence="2">S2_018_000_R2_104</strain>
    </source>
</reference>
<feature type="non-terminal residue" evidence="2">
    <location>
        <position position="1"/>
    </location>
</feature>
<dbReference type="EMBL" id="QFNK01000068">
    <property type="protein sequence ID" value="PZO87212.1"/>
    <property type="molecule type" value="Genomic_DNA"/>
</dbReference>